<dbReference type="EMBL" id="JAOAOG010000103">
    <property type="protein sequence ID" value="KAJ6249030.1"/>
    <property type="molecule type" value="Genomic_DNA"/>
</dbReference>
<keyword evidence="9" id="KW-1185">Reference proteome</keyword>
<feature type="signal peptide" evidence="7">
    <location>
        <begin position="1"/>
        <end position="19"/>
    </location>
</feature>
<dbReference type="Proteomes" id="UP001150062">
    <property type="component" value="Unassembled WGS sequence"/>
</dbReference>
<dbReference type="GO" id="GO:0008233">
    <property type="term" value="F:peptidase activity"/>
    <property type="evidence" value="ECO:0007669"/>
    <property type="project" value="UniProtKB-KW"/>
</dbReference>
<dbReference type="Gene3D" id="3.40.50.1820">
    <property type="entry name" value="alpha/beta hydrolase"/>
    <property type="match status" value="1"/>
</dbReference>
<dbReference type="GO" id="GO:0006508">
    <property type="term" value="P:proteolysis"/>
    <property type="evidence" value="ECO:0007669"/>
    <property type="project" value="UniProtKB-KW"/>
</dbReference>
<gene>
    <name evidence="8" type="ORF">M0813_00189</name>
</gene>
<evidence type="ECO:0000256" key="4">
    <source>
        <dbReference type="ARBA" id="ARBA00022801"/>
    </source>
</evidence>
<evidence type="ECO:0000256" key="2">
    <source>
        <dbReference type="ARBA" id="ARBA00022670"/>
    </source>
</evidence>
<name>A0ABQ8YWU2_9EUKA</name>
<evidence type="ECO:0000256" key="3">
    <source>
        <dbReference type="ARBA" id="ARBA00022729"/>
    </source>
</evidence>
<keyword evidence="3 7" id="KW-0732">Signal</keyword>
<dbReference type="PANTHER" id="PTHR11010:SF38">
    <property type="entry name" value="LYSOSOMAL PRO-X CARBOXYPEPTIDASE"/>
    <property type="match status" value="1"/>
</dbReference>
<evidence type="ECO:0000313" key="9">
    <source>
        <dbReference type="Proteomes" id="UP001150062"/>
    </source>
</evidence>
<evidence type="ECO:0000256" key="6">
    <source>
        <dbReference type="SAM" id="MobiDB-lite"/>
    </source>
</evidence>
<comment type="similarity">
    <text evidence="1">Belongs to the peptidase S28 family.</text>
</comment>
<dbReference type="InterPro" id="IPR042269">
    <property type="entry name" value="Ser_carbopepase_S28_SKS"/>
</dbReference>
<feature type="chain" id="PRO_5046503661" evidence="7">
    <location>
        <begin position="20"/>
        <end position="477"/>
    </location>
</feature>
<feature type="region of interest" description="Disordered" evidence="6">
    <location>
        <begin position="31"/>
        <end position="51"/>
    </location>
</feature>
<dbReference type="InterPro" id="IPR029058">
    <property type="entry name" value="AB_hydrolase_fold"/>
</dbReference>
<proteinExistence type="inferred from homology"/>
<keyword evidence="2 8" id="KW-0645">Protease</keyword>
<dbReference type="PROSITE" id="PS51257">
    <property type="entry name" value="PROKAR_LIPOPROTEIN"/>
    <property type="match status" value="1"/>
</dbReference>
<evidence type="ECO:0000256" key="1">
    <source>
        <dbReference type="ARBA" id="ARBA00011079"/>
    </source>
</evidence>
<organism evidence="8 9">
    <name type="scientific">Anaeramoeba flamelloides</name>
    <dbReference type="NCBI Taxonomy" id="1746091"/>
    <lineage>
        <taxon>Eukaryota</taxon>
        <taxon>Metamonada</taxon>
        <taxon>Anaeramoebidae</taxon>
        <taxon>Anaeramoeba</taxon>
    </lineage>
</organism>
<protein>
    <submittedName>
        <fullName evidence="8">Serine protease 16</fullName>
    </submittedName>
</protein>
<keyword evidence="5" id="KW-0325">Glycoprotein</keyword>
<accession>A0ABQ8YWU2</accession>
<dbReference type="Pfam" id="PF05577">
    <property type="entry name" value="Peptidase_S28"/>
    <property type="match status" value="1"/>
</dbReference>
<dbReference type="Gene3D" id="1.20.120.980">
    <property type="entry name" value="Serine carboxypeptidase S28, SKS domain"/>
    <property type="match status" value="1"/>
</dbReference>
<comment type="caution">
    <text evidence="8">The sequence shown here is derived from an EMBL/GenBank/DDBJ whole genome shotgun (WGS) entry which is preliminary data.</text>
</comment>
<dbReference type="SUPFAM" id="SSF53474">
    <property type="entry name" value="alpha/beta-Hydrolases"/>
    <property type="match status" value="1"/>
</dbReference>
<reference evidence="8" key="1">
    <citation type="submission" date="2022-08" db="EMBL/GenBank/DDBJ databases">
        <title>Novel sulfate-reducing endosymbionts in the free-living metamonad Anaeramoeba.</title>
        <authorList>
            <person name="Jerlstrom-Hultqvist J."/>
            <person name="Cepicka I."/>
            <person name="Gallot-Lavallee L."/>
            <person name="Salas-Leiva D."/>
            <person name="Curtis B.A."/>
            <person name="Zahonova K."/>
            <person name="Pipaliya S."/>
            <person name="Dacks J."/>
            <person name="Roger A.J."/>
        </authorList>
    </citation>
    <scope>NUCLEOTIDE SEQUENCE</scope>
    <source>
        <strain evidence="8">Schooner1</strain>
    </source>
</reference>
<sequence length="477" mass="54425">MKQLAIYFFLLILLSSCVCLPQHRTFHSFSPDGKTINNNNNHNTNNQENENEKLSDKYFEQLIDHLTPETSPTFNQRYFVNDTFYESGSPVFLFLGGEGELTSRWVRSGMIVDLAKEFGALLVGLEHRYYGKSQPFTKFSVENLQYLSSNQALHDVANLKSKINETYTTSAWISFGCSYSGALSLWLRQKFPHIIDGAYSGSSPVLAKLNYLEYDSTCEQSVGYSCLNYLQRAFLQIKKLMQSSDGYKQLSEMFNTCKPITTEQEKLLFKYSVVDLIAYSTQYNLNILDFPRDKLCSNLASAQDKLAEYVKMSNALAGNKCLSLNLDDLKSTDTSPSNNMRPWWWQKATEFGYYKNTPQASETFFPEIDSDFHNWIANQTFGHNISPNVDFTNLFYGGKDPDVSNVIISNGKYDPWSKLSILQSKNQIISDVYVSSGHCAPLYSVIKDGEKKTPEDVIMTIDNIRDFCKKIIQMNTK</sequence>
<evidence type="ECO:0000256" key="5">
    <source>
        <dbReference type="ARBA" id="ARBA00023180"/>
    </source>
</evidence>
<evidence type="ECO:0000313" key="8">
    <source>
        <dbReference type="EMBL" id="KAJ6249030.1"/>
    </source>
</evidence>
<feature type="compositionally biased region" description="Low complexity" evidence="6">
    <location>
        <begin position="37"/>
        <end position="48"/>
    </location>
</feature>
<evidence type="ECO:0000256" key="7">
    <source>
        <dbReference type="SAM" id="SignalP"/>
    </source>
</evidence>
<dbReference type="InterPro" id="IPR008758">
    <property type="entry name" value="Peptidase_S28"/>
</dbReference>
<dbReference type="PANTHER" id="PTHR11010">
    <property type="entry name" value="PROTEASE S28 PRO-X CARBOXYPEPTIDASE-RELATED"/>
    <property type="match status" value="1"/>
</dbReference>
<keyword evidence="4" id="KW-0378">Hydrolase</keyword>